<evidence type="ECO:0000256" key="1">
    <source>
        <dbReference type="SAM" id="MobiDB-lite"/>
    </source>
</evidence>
<keyword evidence="3" id="KW-1185">Reference proteome</keyword>
<dbReference type="EMBL" id="JBEPNW010000008">
    <property type="protein sequence ID" value="MET3870018.1"/>
    <property type="molecule type" value="Genomic_DNA"/>
</dbReference>
<comment type="caution">
    <text evidence="2">The sequence shown here is derived from an EMBL/GenBank/DDBJ whole genome shotgun (WGS) entry which is preliminary data.</text>
</comment>
<dbReference type="Proteomes" id="UP001549119">
    <property type="component" value="Unassembled WGS sequence"/>
</dbReference>
<protein>
    <submittedName>
        <fullName evidence="2">Uncharacterized protein</fullName>
    </submittedName>
</protein>
<organism evidence="2 3">
    <name type="scientific">Methylobacterium radiotolerans</name>
    <dbReference type="NCBI Taxonomy" id="31998"/>
    <lineage>
        <taxon>Bacteria</taxon>
        <taxon>Pseudomonadati</taxon>
        <taxon>Pseudomonadota</taxon>
        <taxon>Alphaproteobacteria</taxon>
        <taxon>Hyphomicrobiales</taxon>
        <taxon>Methylobacteriaceae</taxon>
        <taxon>Methylobacterium</taxon>
    </lineage>
</organism>
<evidence type="ECO:0000313" key="2">
    <source>
        <dbReference type="EMBL" id="MET3870018.1"/>
    </source>
</evidence>
<reference evidence="2 3" key="1">
    <citation type="submission" date="2024-06" db="EMBL/GenBank/DDBJ databases">
        <title>Genomics of switchgrass bacterial isolates.</title>
        <authorList>
            <person name="Shade A."/>
        </authorList>
    </citation>
    <scope>NUCLEOTIDE SEQUENCE [LARGE SCALE GENOMIC DNA]</scope>
    <source>
        <strain evidence="2 3">PvP084</strain>
    </source>
</reference>
<feature type="region of interest" description="Disordered" evidence="1">
    <location>
        <begin position="79"/>
        <end position="104"/>
    </location>
</feature>
<dbReference type="RefSeq" id="WP_209651133.1">
    <property type="nucleotide sequence ID" value="NZ_JBEPNV010000005.1"/>
</dbReference>
<evidence type="ECO:0000313" key="3">
    <source>
        <dbReference type="Proteomes" id="UP001549119"/>
    </source>
</evidence>
<gene>
    <name evidence="2" type="ORF">ABIC20_007403</name>
</gene>
<sequence length="104" mass="11599">MIAVNDNLTIAEFKAYAAPKPSIAMVVEHDPEIARYYLMGGNEGWGLVRFGAYQFDRRMPRRFMAFPVAAAPHPLCPAHSYTPPAAHRPPLRSKSRPSHLQVVA</sequence>
<name>A0ABV2NUD8_9HYPH</name>
<proteinExistence type="predicted"/>
<accession>A0ABV2NUD8</accession>